<proteinExistence type="predicted"/>
<evidence type="ECO:0000313" key="2">
    <source>
        <dbReference type="Proteomes" id="UP001396334"/>
    </source>
</evidence>
<sequence length="94" mass="10721">MEMSPNESFRQYVQRWRDVAAQVQPPLLEKEIAPTFVRTLKEPFLNYMLGNATKNFEDLVISGELIEQDIREGKIRDPSGTLVEVEHQATSDAG</sequence>
<protein>
    <submittedName>
        <fullName evidence="1">Uncharacterized protein</fullName>
    </submittedName>
</protein>
<comment type="caution">
    <text evidence="1">The sequence shown here is derived from an EMBL/GenBank/DDBJ whole genome shotgun (WGS) entry which is preliminary data.</text>
</comment>
<reference evidence="1 2" key="1">
    <citation type="journal article" date="2024" name="G3 (Bethesda)">
        <title>Genome assembly of Hibiscus sabdariffa L. provides insights into metabolisms of medicinal natural products.</title>
        <authorList>
            <person name="Kim T."/>
        </authorList>
    </citation>
    <scope>NUCLEOTIDE SEQUENCE [LARGE SCALE GENOMIC DNA]</scope>
    <source>
        <strain evidence="1">TK-2024</strain>
        <tissue evidence="1">Old leaves</tissue>
    </source>
</reference>
<name>A0ABR2NRH8_9ROSI</name>
<evidence type="ECO:0000313" key="1">
    <source>
        <dbReference type="EMBL" id="KAK8978775.1"/>
    </source>
</evidence>
<gene>
    <name evidence="1" type="ORF">V6N11_029143</name>
</gene>
<dbReference type="PANTHER" id="PTHR32108">
    <property type="entry name" value="DNA-DIRECTED RNA POLYMERASE SUBUNIT ALPHA"/>
    <property type="match status" value="1"/>
</dbReference>
<dbReference type="Proteomes" id="UP001396334">
    <property type="component" value="Unassembled WGS sequence"/>
</dbReference>
<organism evidence="1 2">
    <name type="scientific">Hibiscus sabdariffa</name>
    <name type="common">roselle</name>
    <dbReference type="NCBI Taxonomy" id="183260"/>
    <lineage>
        <taxon>Eukaryota</taxon>
        <taxon>Viridiplantae</taxon>
        <taxon>Streptophyta</taxon>
        <taxon>Embryophyta</taxon>
        <taxon>Tracheophyta</taxon>
        <taxon>Spermatophyta</taxon>
        <taxon>Magnoliopsida</taxon>
        <taxon>eudicotyledons</taxon>
        <taxon>Gunneridae</taxon>
        <taxon>Pentapetalae</taxon>
        <taxon>rosids</taxon>
        <taxon>malvids</taxon>
        <taxon>Malvales</taxon>
        <taxon>Malvaceae</taxon>
        <taxon>Malvoideae</taxon>
        <taxon>Hibiscus</taxon>
    </lineage>
</organism>
<keyword evidence="2" id="KW-1185">Reference proteome</keyword>
<dbReference type="PANTHER" id="PTHR32108:SF5">
    <property type="entry name" value="DYNACTIN SUBUNIT 1-LIKE"/>
    <property type="match status" value="1"/>
</dbReference>
<accession>A0ABR2NRH8</accession>
<dbReference type="EMBL" id="JBBPBN010000109">
    <property type="protein sequence ID" value="KAK8978775.1"/>
    <property type="molecule type" value="Genomic_DNA"/>
</dbReference>